<dbReference type="SUPFAM" id="SSF53659">
    <property type="entry name" value="Isocitrate/Isopropylmalate dehydrogenase-like"/>
    <property type="match status" value="1"/>
</dbReference>
<keyword evidence="7 10" id="KW-1208">Phospholipid metabolism</keyword>
<comment type="subcellular location">
    <subcellularLocation>
        <location evidence="10">Cytoplasm</location>
    </subcellularLocation>
    <text evidence="10">Associated with the membrane possibly through PlsY.</text>
</comment>
<dbReference type="InterPro" id="IPR012281">
    <property type="entry name" value="Phospholipid_synth_PlsX-like"/>
</dbReference>
<evidence type="ECO:0000256" key="3">
    <source>
        <dbReference type="ARBA" id="ARBA00022516"/>
    </source>
</evidence>
<evidence type="ECO:0000256" key="8">
    <source>
        <dbReference type="ARBA" id="ARBA00024069"/>
    </source>
</evidence>
<dbReference type="NCBIfam" id="TIGR00182">
    <property type="entry name" value="plsX"/>
    <property type="match status" value="1"/>
</dbReference>
<evidence type="ECO:0000256" key="10">
    <source>
        <dbReference type="HAMAP-Rule" id="MF_00019"/>
    </source>
</evidence>
<dbReference type="HAMAP" id="MF_00019">
    <property type="entry name" value="PlsX"/>
    <property type="match status" value="1"/>
</dbReference>
<accession>A0A9E2KD88</accession>
<comment type="similarity">
    <text evidence="10">Belongs to the PlsX family.</text>
</comment>
<evidence type="ECO:0000313" key="12">
    <source>
        <dbReference type="Proteomes" id="UP000824229"/>
    </source>
</evidence>
<keyword evidence="2 10" id="KW-0963">Cytoplasm</keyword>
<keyword evidence="6 10" id="KW-0594">Phospholipid biosynthesis</keyword>
<sequence length="333" mass="36354">MSKIAIDIMGGDYAPDEIIKGCVLATKDIDSTLVLVGKEEVIREKLSAYTYDESKIEIMHADEVIEMGESPVMAIRKKKNSSMVVGLKLVKEKQVDGMISAGSTGALLTGATLIVGRIKGVERPAMAPFIPTQTGCSLLIDCGANVDAKPQYLEQFARMGTVYVEECLQIKNPKVGLVNIGTEEEKGNQLTKEAFKLLSESEGINFYGNVEARDIPQGLVDILVCDGFTGNVILKFMEGFGKWLLGMIKVEFLKNIKTKIAALFMKQGISTIKEKFDVAKKGGAPFLGINGLVVKTHGSSKSQEIYSTILQTEGFIKENLVEKLKAKFEENIN</sequence>
<dbReference type="GO" id="GO:0006633">
    <property type="term" value="P:fatty acid biosynthetic process"/>
    <property type="evidence" value="ECO:0007669"/>
    <property type="project" value="UniProtKB-UniRule"/>
</dbReference>
<evidence type="ECO:0000256" key="9">
    <source>
        <dbReference type="ARBA" id="ARBA00046608"/>
    </source>
</evidence>
<dbReference type="Proteomes" id="UP000824229">
    <property type="component" value="Unassembled WGS sequence"/>
</dbReference>
<dbReference type="Gene3D" id="3.40.718.10">
    <property type="entry name" value="Isopropylmalate Dehydrogenase"/>
    <property type="match status" value="1"/>
</dbReference>
<dbReference type="GO" id="GO:0043811">
    <property type="term" value="F:phosphate:acyl-[acyl carrier protein] acyltransferase activity"/>
    <property type="evidence" value="ECO:0007669"/>
    <property type="project" value="UniProtKB-UniRule"/>
</dbReference>
<comment type="pathway">
    <text evidence="10">Lipid metabolism; phospholipid metabolism.</text>
</comment>
<dbReference type="AlphaFoldDB" id="A0A9E2KD88"/>
<gene>
    <name evidence="10 11" type="primary">plsX</name>
    <name evidence="11" type="ORF">H9872_08555</name>
</gene>
<name>A0A9E2KD88_9FIRM</name>
<evidence type="ECO:0000256" key="6">
    <source>
        <dbReference type="ARBA" id="ARBA00023209"/>
    </source>
</evidence>
<dbReference type="GO" id="GO:0005737">
    <property type="term" value="C:cytoplasm"/>
    <property type="evidence" value="ECO:0007669"/>
    <property type="project" value="UniProtKB-SubCell"/>
</dbReference>
<dbReference type="EMBL" id="JAHLFQ010000200">
    <property type="protein sequence ID" value="MBU3804794.1"/>
    <property type="molecule type" value="Genomic_DNA"/>
</dbReference>
<comment type="function">
    <text evidence="10">Catalyzes the reversible formation of acyl-phosphate (acyl-PO(4)) from acyl-[acyl-carrier-protein] (acyl-ACP). This enzyme utilizes acyl-ACP as fatty acyl donor, but not acyl-CoA.</text>
</comment>
<keyword evidence="5 10" id="KW-0443">Lipid metabolism</keyword>
<protein>
    <recommendedName>
        <fullName evidence="8 10">Phosphate acyltransferase</fullName>
        <ecNumber evidence="8 10">2.3.1.274</ecNumber>
    </recommendedName>
    <alternativeName>
        <fullName evidence="10">Acyl-ACP phosphotransacylase</fullName>
    </alternativeName>
    <alternativeName>
        <fullName evidence="10">Acyl-[acyl-carrier-protein]--phosphate acyltransferase</fullName>
    </alternativeName>
    <alternativeName>
        <fullName evidence="10">Phosphate-acyl-ACP acyltransferase</fullName>
    </alternativeName>
</protein>
<dbReference type="GO" id="GO:0008654">
    <property type="term" value="P:phospholipid biosynthetic process"/>
    <property type="evidence" value="ECO:0007669"/>
    <property type="project" value="UniProtKB-KW"/>
</dbReference>
<evidence type="ECO:0000256" key="5">
    <source>
        <dbReference type="ARBA" id="ARBA00023098"/>
    </source>
</evidence>
<dbReference type="InterPro" id="IPR003664">
    <property type="entry name" value="FA_synthesis"/>
</dbReference>
<evidence type="ECO:0000256" key="4">
    <source>
        <dbReference type="ARBA" id="ARBA00022679"/>
    </source>
</evidence>
<keyword evidence="11" id="KW-0012">Acyltransferase</keyword>
<dbReference type="Pfam" id="PF02504">
    <property type="entry name" value="FA_synthesis"/>
    <property type="match status" value="1"/>
</dbReference>
<comment type="caution">
    <text evidence="11">The sequence shown here is derived from an EMBL/GenBank/DDBJ whole genome shotgun (WGS) entry which is preliminary data.</text>
</comment>
<dbReference type="PANTHER" id="PTHR30100">
    <property type="entry name" value="FATTY ACID/PHOSPHOLIPID SYNTHESIS PROTEIN PLSX"/>
    <property type="match status" value="1"/>
</dbReference>
<reference evidence="11" key="2">
    <citation type="submission" date="2021-04" db="EMBL/GenBank/DDBJ databases">
        <authorList>
            <person name="Gilroy R."/>
        </authorList>
    </citation>
    <scope>NUCLEOTIDE SEQUENCE</scope>
    <source>
        <strain evidence="11">B5-657</strain>
    </source>
</reference>
<evidence type="ECO:0000256" key="1">
    <source>
        <dbReference type="ARBA" id="ARBA00001232"/>
    </source>
</evidence>
<evidence type="ECO:0000256" key="2">
    <source>
        <dbReference type="ARBA" id="ARBA00022490"/>
    </source>
</evidence>
<dbReference type="PANTHER" id="PTHR30100:SF1">
    <property type="entry name" value="PHOSPHATE ACYLTRANSFERASE"/>
    <property type="match status" value="1"/>
</dbReference>
<proteinExistence type="inferred from homology"/>
<comment type="subunit">
    <text evidence="9 10">Homodimer. Probably interacts with PlsY.</text>
</comment>
<organism evidence="11 12">
    <name type="scientific">Candidatus Cellulosilyticum pullistercoris</name>
    <dbReference type="NCBI Taxonomy" id="2838521"/>
    <lineage>
        <taxon>Bacteria</taxon>
        <taxon>Bacillati</taxon>
        <taxon>Bacillota</taxon>
        <taxon>Clostridia</taxon>
        <taxon>Lachnospirales</taxon>
        <taxon>Cellulosilyticaceae</taxon>
        <taxon>Cellulosilyticum</taxon>
    </lineage>
</organism>
<dbReference type="PIRSF" id="PIRSF002465">
    <property type="entry name" value="Phsphlp_syn_PlsX"/>
    <property type="match status" value="1"/>
</dbReference>
<reference evidence="11" key="1">
    <citation type="journal article" date="2021" name="PeerJ">
        <title>Extensive microbial diversity within the chicken gut microbiome revealed by metagenomics and culture.</title>
        <authorList>
            <person name="Gilroy R."/>
            <person name="Ravi A."/>
            <person name="Getino M."/>
            <person name="Pursley I."/>
            <person name="Horton D.L."/>
            <person name="Alikhan N.F."/>
            <person name="Baker D."/>
            <person name="Gharbi K."/>
            <person name="Hall N."/>
            <person name="Watson M."/>
            <person name="Adriaenssens E.M."/>
            <person name="Foster-Nyarko E."/>
            <person name="Jarju S."/>
            <person name="Secka A."/>
            <person name="Antonio M."/>
            <person name="Oren A."/>
            <person name="Chaudhuri R.R."/>
            <person name="La Ragione R."/>
            <person name="Hildebrand F."/>
            <person name="Pallen M.J."/>
        </authorList>
    </citation>
    <scope>NUCLEOTIDE SEQUENCE</scope>
    <source>
        <strain evidence="11">B5-657</strain>
    </source>
</reference>
<evidence type="ECO:0000313" key="11">
    <source>
        <dbReference type="EMBL" id="MBU3804794.1"/>
    </source>
</evidence>
<evidence type="ECO:0000256" key="7">
    <source>
        <dbReference type="ARBA" id="ARBA00023264"/>
    </source>
</evidence>
<keyword evidence="4 10" id="KW-0808">Transferase</keyword>
<comment type="catalytic activity">
    <reaction evidence="1 10">
        <text>a fatty acyl-[ACP] + phosphate = an acyl phosphate + holo-[ACP]</text>
        <dbReference type="Rhea" id="RHEA:42292"/>
        <dbReference type="Rhea" id="RHEA-COMP:9685"/>
        <dbReference type="Rhea" id="RHEA-COMP:14125"/>
        <dbReference type="ChEBI" id="CHEBI:43474"/>
        <dbReference type="ChEBI" id="CHEBI:59918"/>
        <dbReference type="ChEBI" id="CHEBI:64479"/>
        <dbReference type="ChEBI" id="CHEBI:138651"/>
        <dbReference type="EC" id="2.3.1.274"/>
    </reaction>
</comment>
<dbReference type="EC" id="2.3.1.274" evidence="8 10"/>
<keyword evidence="3 10" id="KW-0444">Lipid biosynthesis</keyword>